<dbReference type="EMBL" id="L00966">
    <property type="protein sequence ID" value="AAL31321.1"/>
    <property type="molecule type" value="Genomic_DNA"/>
</dbReference>
<name>Q8V9U1_ASF</name>
<protein>
    <submittedName>
        <fullName evidence="1">Uncharacterized protein L09DR</fullName>
    </submittedName>
</protein>
<organismHost>
    <name type="scientific">Phacochoerus aethiopicus</name>
    <name type="common">Warthog</name>
    <dbReference type="NCBI Taxonomy" id="85517"/>
</organismHost>
<organismHost>
    <name type="scientific">Potamochoerus larvatus</name>
    <name type="common">Bushpig</name>
    <dbReference type="NCBI Taxonomy" id="273792"/>
</organismHost>
<accession>Q8V9U1</accession>
<reference evidence="1" key="1">
    <citation type="submission" date="2001-11" db="EMBL/GenBank/DDBJ databases">
        <title>Nucleotide sequence and analysis of 16.25 kilobase pairs of the African swine fever virus genome that span the central variable region.</title>
        <authorList>
            <person name="Roberts P.C."/>
            <person name="Lu Z."/>
            <person name="Rock D.L."/>
        </authorList>
    </citation>
    <scope>NUCLEOTIDE SEQUENCE</scope>
    <source>
        <strain evidence="1">Malawi Lil-20/1</strain>
    </source>
</reference>
<organismHost>
    <name type="scientific">Phacochoerus africanus</name>
    <name type="common">Warthog</name>
    <dbReference type="NCBI Taxonomy" id="41426"/>
</organismHost>
<evidence type="ECO:0000313" key="1">
    <source>
        <dbReference type="EMBL" id="AAL31321.1"/>
    </source>
</evidence>
<gene>
    <name evidence="1" type="primary">L09DR</name>
</gene>
<proteinExistence type="predicted"/>
<organismHost>
    <name type="scientific">Ornithodoros</name>
    <name type="common">relapsing fever ticks</name>
    <dbReference type="NCBI Taxonomy" id="6937"/>
</organismHost>
<sequence length="70" mass="8274">MASSFKMSSRRAKICTIEEYFSIFFSHHSRRCLAKLLTLLLIKYTMACWKPSKIKSPSKRSSAKRRWMLV</sequence>
<organismHost>
    <name type="scientific">Ornithodoros moubata</name>
    <name type="common">Soft tick</name>
    <name type="synonym">Argasid tick</name>
    <dbReference type="NCBI Taxonomy" id="6938"/>
</organismHost>
<organismHost>
    <name type="scientific">Sus scrofa</name>
    <name type="common">Pig</name>
    <dbReference type="NCBI Taxonomy" id="9823"/>
</organismHost>
<organism evidence="1">
    <name type="scientific">African swine fever virus</name>
    <name type="common">ASFV</name>
    <dbReference type="NCBI Taxonomy" id="10497"/>
    <lineage>
        <taxon>Viruses</taxon>
        <taxon>Varidnaviria</taxon>
        <taxon>Bamfordvirae</taxon>
        <taxon>Nucleocytoviricota</taxon>
        <taxon>Pokkesviricetes</taxon>
        <taxon>Asfuvirales</taxon>
        <taxon>Asfarviridae</taxon>
        <taxon>Asfivirus</taxon>
        <taxon>Asfivirus haemorrhagiae</taxon>
    </lineage>
</organism>